<dbReference type="RefSeq" id="WP_184791113.1">
    <property type="nucleotide sequence ID" value="NZ_BONT01000008.1"/>
</dbReference>
<name>A0A841FR64_9ACTN</name>
<comment type="similarity">
    <text evidence="1">Belongs to the short-chain dehydrogenases/reductases (SDR) family.</text>
</comment>
<dbReference type="SUPFAM" id="SSF51735">
    <property type="entry name" value="NAD(P)-binding Rossmann-fold domains"/>
    <property type="match status" value="1"/>
</dbReference>
<dbReference type="EMBL" id="JACHGT010000016">
    <property type="protein sequence ID" value="MBB6038314.1"/>
    <property type="molecule type" value="Genomic_DNA"/>
</dbReference>
<dbReference type="Gene3D" id="3.40.50.720">
    <property type="entry name" value="NAD(P)-binding Rossmann-like Domain"/>
    <property type="match status" value="1"/>
</dbReference>
<dbReference type="InterPro" id="IPR002347">
    <property type="entry name" value="SDR_fam"/>
</dbReference>
<keyword evidence="2" id="KW-0560">Oxidoreductase</keyword>
<dbReference type="GO" id="GO:0016616">
    <property type="term" value="F:oxidoreductase activity, acting on the CH-OH group of donors, NAD or NADP as acceptor"/>
    <property type="evidence" value="ECO:0007669"/>
    <property type="project" value="TreeGrafter"/>
</dbReference>
<dbReference type="AlphaFoldDB" id="A0A841FR64"/>
<dbReference type="PRINTS" id="PR00081">
    <property type="entry name" value="GDHRDH"/>
</dbReference>
<evidence type="ECO:0000256" key="2">
    <source>
        <dbReference type="ARBA" id="ARBA00023002"/>
    </source>
</evidence>
<dbReference type="PANTHER" id="PTHR42760:SF133">
    <property type="entry name" value="3-OXOACYL-[ACYL-CARRIER-PROTEIN] REDUCTASE"/>
    <property type="match status" value="1"/>
</dbReference>
<dbReference type="PRINTS" id="PR00080">
    <property type="entry name" value="SDRFAMILY"/>
</dbReference>
<dbReference type="Pfam" id="PF13561">
    <property type="entry name" value="adh_short_C2"/>
    <property type="match status" value="1"/>
</dbReference>
<dbReference type="InterPro" id="IPR036291">
    <property type="entry name" value="NAD(P)-bd_dom_sf"/>
</dbReference>
<accession>A0A841FR64</accession>
<evidence type="ECO:0000313" key="4">
    <source>
        <dbReference type="Proteomes" id="UP000548476"/>
    </source>
</evidence>
<protein>
    <submittedName>
        <fullName evidence="3">NAD(P)-dependent dehydrogenase (Short-subunit alcohol dehydrogenase family)</fullName>
    </submittedName>
</protein>
<dbReference type="Proteomes" id="UP000548476">
    <property type="component" value="Unassembled WGS sequence"/>
</dbReference>
<proteinExistence type="inferred from homology"/>
<gene>
    <name evidence="3" type="ORF">HNR73_006197</name>
</gene>
<sequence>MDLGLTGKTAVVTGGSKGIGLAVVRTLVDEGVRVVTGSRSITPELKETSAVPVTVDLSTPEGAAELIERATAELGGIDILVNNVGIGDMSDFVLGGFLDLPEDAWRHNFDLHFYSALRVSRAAMPSLVERAGALVNISSIGARRPGGPIAYDVSKAALTALGKALAIEFGPQGVRVNTVSPGPVSTAVWTDPSGFSGALADSLGIPHDTFVAATMERMAPDTGRITTPEEVARAVAFMLSPNNISGADLHVDGGILKQV</sequence>
<evidence type="ECO:0000313" key="3">
    <source>
        <dbReference type="EMBL" id="MBB6038314.1"/>
    </source>
</evidence>
<comment type="caution">
    <text evidence="3">The sequence shown here is derived from an EMBL/GenBank/DDBJ whole genome shotgun (WGS) entry which is preliminary data.</text>
</comment>
<organism evidence="3 4">
    <name type="scientific">Phytomonospora endophytica</name>
    <dbReference type="NCBI Taxonomy" id="714109"/>
    <lineage>
        <taxon>Bacteria</taxon>
        <taxon>Bacillati</taxon>
        <taxon>Actinomycetota</taxon>
        <taxon>Actinomycetes</taxon>
        <taxon>Micromonosporales</taxon>
        <taxon>Micromonosporaceae</taxon>
        <taxon>Phytomonospora</taxon>
    </lineage>
</organism>
<reference evidence="3 4" key="1">
    <citation type="submission" date="2020-08" db="EMBL/GenBank/DDBJ databases">
        <title>Genomic Encyclopedia of Type Strains, Phase IV (KMG-IV): sequencing the most valuable type-strain genomes for metagenomic binning, comparative biology and taxonomic classification.</title>
        <authorList>
            <person name="Goeker M."/>
        </authorList>
    </citation>
    <scope>NUCLEOTIDE SEQUENCE [LARGE SCALE GENOMIC DNA]</scope>
    <source>
        <strain evidence="3 4">YIM 65646</strain>
    </source>
</reference>
<keyword evidence="4" id="KW-1185">Reference proteome</keyword>
<dbReference type="FunFam" id="3.40.50.720:FF:000084">
    <property type="entry name" value="Short-chain dehydrogenase reductase"/>
    <property type="match status" value="1"/>
</dbReference>
<dbReference type="CDD" id="cd05233">
    <property type="entry name" value="SDR_c"/>
    <property type="match status" value="1"/>
</dbReference>
<evidence type="ECO:0000256" key="1">
    <source>
        <dbReference type="ARBA" id="ARBA00006484"/>
    </source>
</evidence>
<dbReference type="PANTHER" id="PTHR42760">
    <property type="entry name" value="SHORT-CHAIN DEHYDROGENASES/REDUCTASES FAMILY MEMBER"/>
    <property type="match status" value="1"/>
</dbReference>